<dbReference type="Gene3D" id="3.60.15.10">
    <property type="entry name" value="Ribonuclease Z/Hydroxyacylglutathione hydrolase-like"/>
    <property type="match status" value="1"/>
</dbReference>
<feature type="domain" description="Metallo-beta-lactamase" evidence="2">
    <location>
        <begin position="70"/>
        <end position="242"/>
    </location>
</feature>
<feature type="chain" id="PRO_5021981580" evidence="1">
    <location>
        <begin position="31"/>
        <end position="325"/>
    </location>
</feature>
<feature type="signal peptide" evidence="1">
    <location>
        <begin position="1"/>
        <end position="30"/>
    </location>
</feature>
<dbReference type="AlphaFoldDB" id="A0A538TKR1"/>
<dbReference type="PANTHER" id="PTHR42951:SF4">
    <property type="entry name" value="ACYL-COENZYME A THIOESTERASE MBLAC2"/>
    <property type="match status" value="1"/>
</dbReference>
<dbReference type="Pfam" id="PF00753">
    <property type="entry name" value="Lactamase_B"/>
    <property type="match status" value="1"/>
</dbReference>
<comment type="caution">
    <text evidence="3">The sequence shown here is derived from an EMBL/GenBank/DDBJ whole genome shotgun (WGS) entry which is preliminary data.</text>
</comment>
<dbReference type="SMART" id="SM00849">
    <property type="entry name" value="Lactamase_B"/>
    <property type="match status" value="1"/>
</dbReference>
<dbReference type="PANTHER" id="PTHR42951">
    <property type="entry name" value="METALLO-BETA-LACTAMASE DOMAIN-CONTAINING"/>
    <property type="match status" value="1"/>
</dbReference>
<sequence length="325" mass="35642">MIRFTPRRPVPVRHLLPLLLLGLLAGPVHAQTTYLPGAEPPTKQKAPPDSVITIEVHSLAPGVYAAKVNYVWTGWVELPGGPLLIDSGLDERTAAALADTIRARSGPKPVQYVVNTHAHGDHIGGNAYFAASGATIIAQSKVAAKIDSTTKASKPSLRVDRKKFLGPVDRKVEILWLGKPAHTSNDLIVYLPKQKVLFAGDLISNKAIPLLLDPNFDRLGWIASVDSLMSKAFVFDKLIPGHGVLADPVEEVRFTRGYLTDSYDKAARVAAWGTSLNAVKDWAYLGPYEDAEFYNEVHFLNMRRLYNQARGIKTPGRSQARTIKR</sequence>
<keyword evidence="3" id="KW-0378">Hydrolase</keyword>
<evidence type="ECO:0000313" key="4">
    <source>
        <dbReference type="Proteomes" id="UP000317691"/>
    </source>
</evidence>
<dbReference type="SUPFAM" id="SSF56281">
    <property type="entry name" value="Metallo-hydrolase/oxidoreductase"/>
    <property type="match status" value="1"/>
</dbReference>
<organism evidence="3 4">
    <name type="scientific">Eiseniibacteriota bacterium</name>
    <dbReference type="NCBI Taxonomy" id="2212470"/>
    <lineage>
        <taxon>Bacteria</taxon>
        <taxon>Candidatus Eiseniibacteriota</taxon>
    </lineage>
</organism>
<dbReference type="InterPro" id="IPR001279">
    <property type="entry name" value="Metallo-B-lactamas"/>
</dbReference>
<reference evidence="3 4" key="1">
    <citation type="journal article" date="2019" name="Nat. Microbiol.">
        <title>Mediterranean grassland soil C-N compound turnover is dependent on rainfall and depth, and is mediated by genomically divergent microorganisms.</title>
        <authorList>
            <person name="Diamond S."/>
            <person name="Andeer P.F."/>
            <person name="Li Z."/>
            <person name="Crits-Christoph A."/>
            <person name="Burstein D."/>
            <person name="Anantharaman K."/>
            <person name="Lane K.R."/>
            <person name="Thomas B.C."/>
            <person name="Pan C."/>
            <person name="Northen T.R."/>
            <person name="Banfield J.F."/>
        </authorList>
    </citation>
    <scope>NUCLEOTIDE SEQUENCE [LARGE SCALE GENOMIC DNA]</scope>
    <source>
        <strain evidence="3">WS_9</strain>
    </source>
</reference>
<dbReference type="Proteomes" id="UP000317691">
    <property type="component" value="Unassembled WGS sequence"/>
</dbReference>
<name>A0A538TKR1_UNCEI</name>
<dbReference type="InterPro" id="IPR036866">
    <property type="entry name" value="RibonucZ/Hydroxyglut_hydro"/>
</dbReference>
<dbReference type="InterPro" id="IPR050855">
    <property type="entry name" value="NDM-1-like"/>
</dbReference>
<proteinExistence type="predicted"/>
<protein>
    <submittedName>
        <fullName evidence="3">MBL fold metallo-hydrolase</fullName>
    </submittedName>
</protein>
<evidence type="ECO:0000313" key="3">
    <source>
        <dbReference type="EMBL" id="TMQ64206.1"/>
    </source>
</evidence>
<dbReference type="EMBL" id="VBOZ01000025">
    <property type="protein sequence ID" value="TMQ64206.1"/>
    <property type="molecule type" value="Genomic_DNA"/>
</dbReference>
<keyword evidence="1" id="KW-0732">Signal</keyword>
<accession>A0A538TKR1</accession>
<evidence type="ECO:0000259" key="2">
    <source>
        <dbReference type="SMART" id="SM00849"/>
    </source>
</evidence>
<gene>
    <name evidence="3" type="ORF">E6K79_07930</name>
</gene>
<dbReference type="GO" id="GO:0016787">
    <property type="term" value="F:hydrolase activity"/>
    <property type="evidence" value="ECO:0007669"/>
    <property type="project" value="UniProtKB-KW"/>
</dbReference>
<dbReference type="CDD" id="cd16282">
    <property type="entry name" value="metallo-hydrolase-like_MBL-fold"/>
    <property type="match status" value="1"/>
</dbReference>
<evidence type="ECO:0000256" key="1">
    <source>
        <dbReference type="SAM" id="SignalP"/>
    </source>
</evidence>